<dbReference type="Pfam" id="PF01872">
    <property type="entry name" value="RibD_C"/>
    <property type="match status" value="1"/>
</dbReference>
<dbReference type="STRING" id="354355.SAMN05660816_01778"/>
<dbReference type="PANTHER" id="PTHR38011">
    <property type="entry name" value="DIHYDROFOLATE REDUCTASE FAMILY PROTEIN (AFU_ORTHOLOGUE AFUA_8G06820)"/>
    <property type="match status" value="1"/>
</dbReference>
<dbReference type="Gene3D" id="3.40.430.10">
    <property type="entry name" value="Dihydrofolate Reductase, subunit A"/>
    <property type="match status" value="1"/>
</dbReference>
<reference evidence="3" key="1">
    <citation type="submission" date="2016-04" db="EMBL/GenBank/DDBJ databases">
        <authorList>
            <person name="Chen L."/>
            <person name="Zhuang W."/>
            <person name="Wang G."/>
        </authorList>
    </citation>
    <scope>NUCLEOTIDE SEQUENCE [LARGE SCALE GENOMIC DNA]</scope>
    <source>
        <strain evidence="3">17621</strain>
    </source>
</reference>
<keyword evidence="3" id="KW-1185">Reference proteome</keyword>
<dbReference type="RefSeq" id="WP_081197348.1">
    <property type="nucleotide sequence ID" value="NZ_FOCZ01000003.1"/>
</dbReference>
<dbReference type="PANTHER" id="PTHR38011:SF11">
    <property type="entry name" value="2,5-DIAMINO-6-RIBOSYLAMINO-4(3H)-PYRIMIDINONE 5'-PHOSPHATE REDUCTASE"/>
    <property type="match status" value="1"/>
</dbReference>
<dbReference type="GO" id="GO:0009231">
    <property type="term" value="P:riboflavin biosynthetic process"/>
    <property type="evidence" value="ECO:0007669"/>
    <property type="project" value="InterPro"/>
</dbReference>
<comment type="caution">
    <text evidence="2">The sequence shown here is derived from an EMBL/GenBank/DDBJ whole genome shotgun (WGS) entry which is preliminary data.</text>
</comment>
<dbReference type="InterPro" id="IPR024072">
    <property type="entry name" value="DHFR-like_dom_sf"/>
</dbReference>
<evidence type="ECO:0000259" key="1">
    <source>
        <dbReference type="Pfam" id="PF01872"/>
    </source>
</evidence>
<organism evidence="2 3">
    <name type="scientific">Niastella yeongjuensis</name>
    <dbReference type="NCBI Taxonomy" id="354355"/>
    <lineage>
        <taxon>Bacteria</taxon>
        <taxon>Pseudomonadati</taxon>
        <taxon>Bacteroidota</taxon>
        <taxon>Chitinophagia</taxon>
        <taxon>Chitinophagales</taxon>
        <taxon>Chitinophagaceae</taxon>
        <taxon>Niastella</taxon>
    </lineage>
</organism>
<sequence>MRRLVLFMHVSLDGFVTDPNGGMGFIKVDEEIFDYVGDRTNRSDMALYGRVTYEMMDAYWPSAPDKPNATKHEKEHGAWYNRVDKVVLSKSMKGQQKPNTIIISEDVEHRIKALKQQAGSEILIFGSPSAAHSLMQYGLIDEFWLFVNPVLVGGGGTPLFNNTQLPAELKLVTTKSFSNGVVCLGYQKS</sequence>
<proteinExistence type="predicted"/>
<accession>A0A1V9F7X9</accession>
<dbReference type="AlphaFoldDB" id="A0A1V9F7X9"/>
<dbReference type="InterPro" id="IPR002734">
    <property type="entry name" value="RibDG_C"/>
</dbReference>
<protein>
    <submittedName>
        <fullName evidence="2">Dihydrofolate reductase</fullName>
    </submittedName>
</protein>
<dbReference type="InterPro" id="IPR050765">
    <property type="entry name" value="Riboflavin_Biosynth_HTPR"/>
</dbReference>
<evidence type="ECO:0000313" key="3">
    <source>
        <dbReference type="Proteomes" id="UP000192610"/>
    </source>
</evidence>
<name>A0A1V9F7X9_9BACT</name>
<dbReference type="Proteomes" id="UP000192610">
    <property type="component" value="Unassembled WGS sequence"/>
</dbReference>
<dbReference type="GO" id="GO:0008703">
    <property type="term" value="F:5-amino-6-(5-phosphoribosylamino)uracil reductase activity"/>
    <property type="evidence" value="ECO:0007669"/>
    <property type="project" value="InterPro"/>
</dbReference>
<feature type="domain" description="Bacterial bifunctional deaminase-reductase C-terminal" evidence="1">
    <location>
        <begin position="4"/>
        <end position="182"/>
    </location>
</feature>
<dbReference type="OrthoDB" id="195113at2"/>
<dbReference type="SUPFAM" id="SSF53597">
    <property type="entry name" value="Dihydrofolate reductase-like"/>
    <property type="match status" value="1"/>
</dbReference>
<gene>
    <name evidence="2" type="ORF">A4H97_21335</name>
</gene>
<evidence type="ECO:0000313" key="2">
    <source>
        <dbReference type="EMBL" id="OQP54520.1"/>
    </source>
</evidence>
<dbReference type="EMBL" id="LVXG01000003">
    <property type="protein sequence ID" value="OQP54520.1"/>
    <property type="molecule type" value="Genomic_DNA"/>
</dbReference>